<comment type="function">
    <text evidence="12">Cell wall formation. Adds enolpyruvyl to UDP-N-acetylglucosamine.</text>
</comment>
<evidence type="ECO:0000313" key="15">
    <source>
        <dbReference type="Proteomes" id="UP000623172"/>
    </source>
</evidence>
<comment type="caution">
    <text evidence="14">The sequence shown here is derived from an EMBL/GenBank/DDBJ whole genome shotgun (WGS) entry which is preliminary data.</text>
</comment>
<dbReference type="GO" id="GO:0051301">
    <property type="term" value="P:cell division"/>
    <property type="evidence" value="ECO:0007669"/>
    <property type="project" value="UniProtKB-KW"/>
</dbReference>
<keyword evidence="8 12" id="KW-0131">Cell cycle</keyword>
<dbReference type="Pfam" id="PF00275">
    <property type="entry name" value="EPSP_synthase"/>
    <property type="match status" value="1"/>
</dbReference>
<comment type="catalytic activity">
    <reaction evidence="11 12">
        <text>phosphoenolpyruvate + UDP-N-acetyl-alpha-D-glucosamine = UDP-N-acetyl-3-O-(1-carboxyvinyl)-alpha-D-glucosamine + phosphate</text>
        <dbReference type="Rhea" id="RHEA:18681"/>
        <dbReference type="ChEBI" id="CHEBI:43474"/>
        <dbReference type="ChEBI" id="CHEBI:57705"/>
        <dbReference type="ChEBI" id="CHEBI:58702"/>
        <dbReference type="ChEBI" id="CHEBI:68483"/>
        <dbReference type="EC" id="2.5.1.7"/>
    </reaction>
</comment>
<dbReference type="InterPro" id="IPR005750">
    <property type="entry name" value="UDP_GlcNAc_COvinyl_MurA"/>
</dbReference>
<evidence type="ECO:0000256" key="4">
    <source>
        <dbReference type="ARBA" id="ARBA00022618"/>
    </source>
</evidence>
<keyword evidence="7 12" id="KW-0573">Peptidoglycan synthesis</keyword>
<comment type="subcellular location">
    <subcellularLocation>
        <location evidence="1 12">Cytoplasm</location>
    </subcellularLocation>
</comment>
<evidence type="ECO:0000256" key="6">
    <source>
        <dbReference type="ARBA" id="ARBA00022960"/>
    </source>
</evidence>
<dbReference type="Proteomes" id="UP000623172">
    <property type="component" value="Unassembled WGS sequence"/>
</dbReference>
<keyword evidence="3 12" id="KW-0963">Cytoplasm</keyword>
<dbReference type="InterPro" id="IPR013792">
    <property type="entry name" value="RNA3'P_cycl/enolpyr_Trfase_a/b"/>
</dbReference>
<feature type="active site" description="Proton donor" evidence="12">
    <location>
        <position position="117"/>
    </location>
</feature>
<dbReference type="FunFam" id="3.65.10.10:FF:000001">
    <property type="entry name" value="UDP-N-acetylglucosamine 1-carboxyvinyltransferase"/>
    <property type="match status" value="1"/>
</dbReference>
<dbReference type="CDD" id="cd01555">
    <property type="entry name" value="UdpNAET"/>
    <property type="match status" value="1"/>
</dbReference>
<proteinExistence type="inferred from homology"/>
<feature type="binding site" evidence="12">
    <location>
        <position position="327"/>
    </location>
    <ligand>
        <name>UDP-N-acetyl-alpha-D-glucosamine</name>
        <dbReference type="ChEBI" id="CHEBI:57705"/>
    </ligand>
</feature>
<keyword evidence="12" id="KW-0670">Pyruvate</keyword>
<dbReference type="GO" id="GO:0019277">
    <property type="term" value="P:UDP-N-acetylgalactosamine biosynthetic process"/>
    <property type="evidence" value="ECO:0007669"/>
    <property type="project" value="InterPro"/>
</dbReference>
<dbReference type="AlphaFoldDB" id="A0A926HQD8"/>
<comment type="caution">
    <text evidence="12">Lacks conserved residue(s) required for the propagation of feature annotation.</text>
</comment>
<dbReference type="NCBIfam" id="NF006873">
    <property type="entry name" value="PRK09369.1"/>
    <property type="match status" value="1"/>
</dbReference>
<organism evidence="14 15">
    <name type="scientific">Gehongia tenuis</name>
    <dbReference type="NCBI Taxonomy" id="2763655"/>
    <lineage>
        <taxon>Bacteria</taxon>
        <taxon>Bacillati</taxon>
        <taxon>Bacillota</taxon>
        <taxon>Clostridia</taxon>
        <taxon>Christensenellales</taxon>
        <taxon>Christensenellaceae</taxon>
        <taxon>Gehongia</taxon>
    </lineage>
</organism>
<dbReference type="PANTHER" id="PTHR43783">
    <property type="entry name" value="UDP-N-ACETYLGLUCOSAMINE 1-CARBOXYVINYLTRANSFERASE"/>
    <property type="match status" value="1"/>
</dbReference>
<dbReference type="HAMAP" id="MF_00111">
    <property type="entry name" value="MurA"/>
    <property type="match status" value="1"/>
</dbReference>
<evidence type="ECO:0000256" key="2">
    <source>
        <dbReference type="ARBA" id="ARBA00004752"/>
    </source>
</evidence>
<dbReference type="NCBIfam" id="TIGR01072">
    <property type="entry name" value="murA"/>
    <property type="match status" value="1"/>
</dbReference>
<gene>
    <name evidence="12" type="primary">murA</name>
    <name evidence="14" type="ORF">H8696_09660</name>
</gene>
<dbReference type="EC" id="2.5.1.7" evidence="12"/>
<feature type="binding site" evidence="12">
    <location>
        <position position="305"/>
    </location>
    <ligand>
        <name>UDP-N-acetyl-alpha-D-glucosamine</name>
        <dbReference type="ChEBI" id="CHEBI:57705"/>
    </ligand>
</feature>
<evidence type="ECO:0000256" key="1">
    <source>
        <dbReference type="ARBA" id="ARBA00004496"/>
    </source>
</evidence>
<evidence type="ECO:0000259" key="13">
    <source>
        <dbReference type="Pfam" id="PF00275"/>
    </source>
</evidence>
<keyword evidence="6 12" id="KW-0133">Cell shape</keyword>
<feature type="binding site" evidence="12">
    <location>
        <begin position="122"/>
        <end position="126"/>
    </location>
    <ligand>
        <name>UDP-N-acetyl-alpha-D-glucosamine</name>
        <dbReference type="ChEBI" id="CHEBI:57705"/>
    </ligand>
</feature>
<dbReference type="GO" id="GO:0008360">
    <property type="term" value="P:regulation of cell shape"/>
    <property type="evidence" value="ECO:0007669"/>
    <property type="project" value="UniProtKB-KW"/>
</dbReference>
<keyword evidence="5 12" id="KW-0808">Transferase</keyword>
<name>A0A926HQD8_9FIRM</name>
<dbReference type="GO" id="GO:0071555">
    <property type="term" value="P:cell wall organization"/>
    <property type="evidence" value="ECO:0007669"/>
    <property type="project" value="UniProtKB-KW"/>
</dbReference>
<dbReference type="RefSeq" id="WP_249317221.1">
    <property type="nucleotide sequence ID" value="NZ_JACRSR010000004.1"/>
</dbReference>
<evidence type="ECO:0000256" key="5">
    <source>
        <dbReference type="ARBA" id="ARBA00022679"/>
    </source>
</evidence>
<comment type="similarity">
    <text evidence="10 12">Belongs to the EPSP synthase family. MurA subfamily.</text>
</comment>
<keyword evidence="4 12" id="KW-0132">Cell division</keyword>
<feature type="binding site" evidence="12">
    <location>
        <begin position="22"/>
        <end position="23"/>
    </location>
    <ligand>
        <name>phosphoenolpyruvate</name>
        <dbReference type="ChEBI" id="CHEBI:58702"/>
    </ligand>
</feature>
<comment type="pathway">
    <text evidence="2 12">Cell wall biogenesis; peptidoglycan biosynthesis.</text>
</comment>
<evidence type="ECO:0000256" key="12">
    <source>
        <dbReference type="HAMAP-Rule" id="MF_00111"/>
    </source>
</evidence>
<dbReference type="Gene3D" id="3.65.10.10">
    <property type="entry name" value="Enolpyruvate transferase domain"/>
    <property type="match status" value="2"/>
</dbReference>
<protein>
    <recommendedName>
        <fullName evidence="12">UDP-N-acetylglucosamine 1-carboxyvinyltransferase</fullName>
        <ecNumber evidence="12">2.5.1.7</ecNumber>
    </recommendedName>
    <alternativeName>
        <fullName evidence="12">Enoylpyruvate transferase</fullName>
    </alternativeName>
    <alternativeName>
        <fullName evidence="12">UDP-N-acetylglucosamine enolpyruvyl transferase</fullName>
        <shortName evidence="12">EPT</shortName>
    </alternativeName>
</protein>
<dbReference type="InterPro" id="IPR050068">
    <property type="entry name" value="MurA_subfamily"/>
</dbReference>
<feature type="binding site" evidence="12">
    <location>
        <position position="93"/>
    </location>
    <ligand>
        <name>UDP-N-acetyl-alpha-D-glucosamine</name>
        <dbReference type="ChEBI" id="CHEBI:57705"/>
    </ligand>
</feature>
<reference evidence="14" key="1">
    <citation type="submission" date="2020-08" db="EMBL/GenBank/DDBJ databases">
        <title>Genome public.</title>
        <authorList>
            <person name="Liu C."/>
            <person name="Sun Q."/>
        </authorList>
    </citation>
    <scope>NUCLEOTIDE SEQUENCE</scope>
    <source>
        <strain evidence="14">NSJ-53</strain>
    </source>
</reference>
<evidence type="ECO:0000256" key="10">
    <source>
        <dbReference type="ARBA" id="ARBA00038367"/>
    </source>
</evidence>
<dbReference type="InterPro" id="IPR036968">
    <property type="entry name" value="Enolpyruvate_Tfrase_sf"/>
</dbReference>
<sequence>MEKILIRGGIPLKGKVRVSGAKNAAVAIMPAAILSGGVCTIDNLPYINDTIIIADILKSMGADVEFGKDGRAVIDAAGIHDYSPNPEHVQKMRASYYLLGALLGRFGRAEVALPGGCNIGARPIDQHLKGLTALGAKIEVEHGMLIGRADKLVGTEVYLDVVSVGATINIMLAAVYAEGVTTIVNAAKEPHVVDLASFLNNMGAKIKGAGTDTIRVTGVPRLKGCSYSIIPDQIEAGTWMIAAAATGGDVVVENIIPVHMEAVVAKLLEMGVKVDEGEDSLRVYCVGRPRAINIKTLPYPGFPTDLQQPMTVLLSTAAGVSVITENIFESRYKHINEIRRMGASIKVEDRVAIVEGVDQLTAAPVTATDLRAGAALVVAGLMAKGVTEIGNVKYIDRGYEDMVGKLIGLGADVKRVKG</sequence>
<dbReference type="GO" id="GO:0009252">
    <property type="term" value="P:peptidoglycan biosynthetic process"/>
    <property type="evidence" value="ECO:0007669"/>
    <property type="project" value="UniProtKB-UniRule"/>
</dbReference>
<keyword evidence="15" id="KW-1185">Reference proteome</keyword>
<dbReference type="SUPFAM" id="SSF55205">
    <property type="entry name" value="EPT/RTPC-like"/>
    <property type="match status" value="1"/>
</dbReference>
<accession>A0A926HQD8</accession>
<keyword evidence="9 12" id="KW-0961">Cell wall biogenesis/degradation</keyword>
<feature type="modified residue" description="2-(S-cysteinyl)pyruvic acid O-phosphothioketal" evidence="12">
    <location>
        <position position="117"/>
    </location>
</feature>
<feature type="domain" description="Enolpyruvate transferase" evidence="13">
    <location>
        <begin position="7"/>
        <end position="406"/>
    </location>
</feature>
<evidence type="ECO:0000256" key="8">
    <source>
        <dbReference type="ARBA" id="ARBA00023306"/>
    </source>
</evidence>
<dbReference type="InterPro" id="IPR001986">
    <property type="entry name" value="Enolpyruvate_Tfrase_dom"/>
</dbReference>
<evidence type="ECO:0000256" key="3">
    <source>
        <dbReference type="ARBA" id="ARBA00022490"/>
    </source>
</evidence>
<evidence type="ECO:0000256" key="11">
    <source>
        <dbReference type="ARBA" id="ARBA00047527"/>
    </source>
</evidence>
<dbReference type="GO" id="GO:0008760">
    <property type="term" value="F:UDP-N-acetylglucosamine 1-carboxyvinyltransferase activity"/>
    <property type="evidence" value="ECO:0007669"/>
    <property type="project" value="UniProtKB-UniRule"/>
</dbReference>
<dbReference type="PANTHER" id="PTHR43783:SF2">
    <property type="entry name" value="UDP-N-ACETYLGLUCOSAMINE 1-CARBOXYVINYLTRANSFERASE 2"/>
    <property type="match status" value="1"/>
</dbReference>
<dbReference type="NCBIfam" id="NF009470">
    <property type="entry name" value="PRK12830.1"/>
    <property type="match status" value="1"/>
</dbReference>
<evidence type="ECO:0000256" key="7">
    <source>
        <dbReference type="ARBA" id="ARBA00022984"/>
    </source>
</evidence>
<dbReference type="EMBL" id="JACRSR010000004">
    <property type="protein sequence ID" value="MBC8532113.1"/>
    <property type="molecule type" value="Genomic_DNA"/>
</dbReference>
<evidence type="ECO:0000313" key="14">
    <source>
        <dbReference type="EMBL" id="MBC8532113.1"/>
    </source>
</evidence>
<dbReference type="GO" id="GO:0005737">
    <property type="term" value="C:cytoplasm"/>
    <property type="evidence" value="ECO:0007669"/>
    <property type="project" value="UniProtKB-SubCell"/>
</dbReference>
<evidence type="ECO:0000256" key="9">
    <source>
        <dbReference type="ARBA" id="ARBA00023316"/>
    </source>
</evidence>